<proteinExistence type="predicted"/>
<evidence type="ECO:0000313" key="1">
    <source>
        <dbReference type="EMBL" id="AUG97590.1"/>
    </source>
</evidence>
<evidence type="ECO:0008006" key="3">
    <source>
        <dbReference type="Google" id="ProtNLM"/>
    </source>
</evidence>
<dbReference type="Proteomes" id="UP000075187">
    <property type="component" value="Chromosome"/>
</dbReference>
<gene>
    <name evidence="1" type="ORF">AWU82_29655</name>
</gene>
<dbReference type="EMBL" id="CP014205">
    <property type="protein sequence ID" value="AUG97590.1"/>
    <property type="molecule type" value="Genomic_DNA"/>
</dbReference>
<evidence type="ECO:0000313" key="2">
    <source>
        <dbReference type="Proteomes" id="UP000075187"/>
    </source>
</evidence>
<sequence>MPDRSHALRGSASPDALRPLLGRGASLAAFPRGAWERSANLRMGPKPWVYGKLRHHKCRFRVPEPLPGRAAE</sequence>
<keyword evidence="2" id="KW-1185">Reference proteome</keyword>
<name>A0ABM6QI06_9PSED</name>
<accession>A0ABM6QI06</accession>
<protein>
    <recommendedName>
        <fullName evidence="3">DUF1534 domain-containing protein</fullName>
    </recommendedName>
</protein>
<organism evidence="1 2">
    <name type="scientific">Pseudomonas glycinae</name>
    <dbReference type="NCBI Taxonomy" id="1785145"/>
    <lineage>
        <taxon>Bacteria</taxon>
        <taxon>Pseudomonadati</taxon>
        <taxon>Pseudomonadota</taxon>
        <taxon>Gammaproteobacteria</taxon>
        <taxon>Pseudomonadales</taxon>
        <taxon>Pseudomonadaceae</taxon>
        <taxon>Pseudomonas</taxon>
    </lineage>
</organism>
<reference evidence="1" key="1">
    <citation type="submission" date="2017-12" db="EMBL/GenBank/DDBJ databases">
        <title>Pseudomonas sp. MS586 complete sequence.</title>
        <authorList>
            <person name="Lu S."/>
            <person name="Deng P."/>
        </authorList>
    </citation>
    <scope>NUCLEOTIDE SEQUENCE</scope>
    <source>
        <strain evidence="1">MS586</strain>
    </source>
</reference>